<reference evidence="2" key="2">
    <citation type="journal article" date="2015" name="Data Brief">
        <title>Shoot transcriptome of the giant reed, Arundo donax.</title>
        <authorList>
            <person name="Barrero R.A."/>
            <person name="Guerrero F.D."/>
            <person name="Moolhuijzen P."/>
            <person name="Goolsby J.A."/>
            <person name="Tidwell J."/>
            <person name="Bellgard S.E."/>
            <person name="Bellgard M.I."/>
        </authorList>
    </citation>
    <scope>NUCLEOTIDE SEQUENCE</scope>
    <source>
        <tissue evidence="2">Shoot tissue taken approximately 20 cm above the soil surface</tissue>
    </source>
</reference>
<dbReference type="EMBL" id="GBRH01181771">
    <property type="protein sequence ID" value="JAE16125.1"/>
    <property type="molecule type" value="Transcribed_RNA"/>
</dbReference>
<feature type="transmembrane region" description="Helical" evidence="1">
    <location>
        <begin position="18"/>
        <end position="36"/>
    </location>
</feature>
<keyword evidence="1" id="KW-1133">Transmembrane helix</keyword>
<keyword evidence="1" id="KW-0472">Membrane</keyword>
<accession>A0A0A9FTF7</accession>
<dbReference type="AlphaFoldDB" id="A0A0A9FTF7"/>
<evidence type="ECO:0000256" key="1">
    <source>
        <dbReference type="SAM" id="Phobius"/>
    </source>
</evidence>
<evidence type="ECO:0000313" key="2">
    <source>
        <dbReference type="EMBL" id="JAE16125.1"/>
    </source>
</evidence>
<reference evidence="2" key="1">
    <citation type="submission" date="2014-09" db="EMBL/GenBank/DDBJ databases">
        <authorList>
            <person name="Magalhaes I.L.F."/>
            <person name="Oliveira U."/>
            <person name="Santos F.R."/>
            <person name="Vidigal T.H.D.A."/>
            <person name="Brescovit A.D."/>
            <person name="Santos A.J."/>
        </authorList>
    </citation>
    <scope>NUCLEOTIDE SEQUENCE</scope>
    <source>
        <tissue evidence="2">Shoot tissue taken approximately 20 cm above the soil surface</tissue>
    </source>
</reference>
<organism evidence="2">
    <name type="scientific">Arundo donax</name>
    <name type="common">Giant reed</name>
    <name type="synonym">Donax arundinaceus</name>
    <dbReference type="NCBI Taxonomy" id="35708"/>
    <lineage>
        <taxon>Eukaryota</taxon>
        <taxon>Viridiplantae</taxon>
        <taxon>Streptophyta</taxon>
        <taxon>Embryophyta</taxon>
        <taxon>Tracheophyta</taxon>
        <taxon>Spermatophyta</taxon>
        <taxon>Magnoliopsida</taxon>
        <taxon>Liliopsida</taxon>
        <taxon>Poales</taxon>
        <taxon>Poaceae</taxon>
        <taxon>PACMAD clade</taxon>
        <taxon>Arundinoideae</taxon>
        <taxon>Arundineae</taxon>
        <taxon>Arundo</taxon>
    </lineage>
</organism>
<name>A0A0A9FTF7_ARUDO</name>
<keyword evidence="1" id="KW-0812">Transmembrane</keyword>
<proteinExistence type="predicted"/>
<protein>
    <submittedName>
        <fullName evidence="2">Uncharacterized protein</fullName>
    </submittedName>
</protein>
<sequence length="39" mass="4487">MNQLFALPCSNKLIPQGLFIWHLFCFGGLVMIPFLVTNY</sequence>